<evidence type="ECO:0000259" key="1">
    <source>
        <dbReference type="Pfam" id="PF18726"/>
    </source>
</evidence>
<dbReference type="RefSeq" id="WP_013138005.1">
    <property type="nucleotide sequence ID" value="NC_014168.1"/>
</dbReference>
<gene>
    <name evidence="2" type="ordered locus">Srot_1076</name>
</gene>
<evidence type="ECO:0000313" key="3">
    <source>
        <dbReference type="Proteomes" id="UP000002247"/>
    </source>
</evidence>
<dbReference type="AlphaFoldDB" id="D6ZF25"/>
<reference evidence="2 3" key="1">
    <citation type="journal article" date="2010" name="Stand. Genomic Sci.">
        <title>Complete genome sequence of Segniliparus rotundus type strain (CDC 1076).</title>
        <authorList>
            <person name="Sikorski J."/>
            <person name="Lapidus A."/>
            <person name="Copeland A."/>
            <person name="Misra M."/>
            <person name="Glavina Del Rio T."/>
            <person name="Nolan M."/>
            <person name="Lucas S."/>
            <person name="Chen F."/>
            <person name="Tice H."/>
            <person name="Cheng J.F."/>
            <person name="Jando M."/>
            <person name="Schneider S."/>
            <person name="Bruce D."/>
            <person name="Goodwin L."/>
            <person name="Pitluck S."/>
            <person name="Liolios K."/>
            <person name="Mikhailova N."/>
            <person name="Pati A."/>
            <person name="Ivanova N."/>
            <person name="Mavromatis K."/>
            <person name="Chen A."/>
            <person name="Palaniappan K."/>
            <person name="Chertkov O."/>
            <person name="Land M."/>
            <person name="Hauser L."/>
            <person name="Chang Y.J."/>
            <person name="Jeffries C.D."/>
            <person name="Brettin T."/>
            <person name="Detter J.C."/>
            <person name="Han C."/>
            <person name="Rohde M."/>
            <person name="Goker M."/>
            <person name="Bristow J."/>
            <person name="Eisen J.A."/>
            <person name="Markowitz V."/>
            <person name="Hugenholtz P."/>
            <person name="Kyrpides N.C."/>
            <person name="Klenk H.P."/>
        </authorList>
    </citation>
    <scope>NUCLEOTIDE SEQUENCE [LARGE SCALE GENOMIC DNA]</scope>
    <source>
        <strain evidence="3">ATCC BAA-972 / CDC 1076 / CIP 108378 / DSM 44985 / JCM 13578</strain>
    </source>
</reference>
<name>D6ZF25_SEGRD</name>
<dbReference type="KEGG" id="srt:Srot_1076"/>
<dbReference type="HOGENOM" id="CLU_096112_1_0_11"/>
<dbReference type="EMBL" id="CP001958">
    <property type="protein sequence ID" value="ADG97549.1"/>
    <property type="molecule type" value="Genomic_DNA"/>
</dbReference>
<dbReference type="InterPro" id="IPR040891">
    <property type="entry name" value="HEPN_SAV_6107"/>
</dbReference>
<proteinExistence type="predicted"/>
<sequence length="153" mass="16767">MKITRTFKHGAMTFVRGSKPGLCGELLRRADARLFAAMEPGDPLERFLRAYQAALGGAGALLVSVEQPGGRRADRNAWARLAKVPGFELWAQHFHRTSKMRALAQAGTADVPDEEQLHGFVRQVGEFLCDVEDFLRAGAGCGAVQSERERKTA</sequence>
<organism evidence="2 3">
    <name type="scientific">Segniliparus rotundus (strain ATCC BAA-972 / CDC 1076 / CIP 108378 / DSM 44985 / JCM 13578)</name>
    <dbReference type="NCBI Taxonomy" id="640132"/>
    <lineage>
        <taxon>Bacteria</taxon>
        <taxon>Bacillati</taxon>
        <taxon>Actinomycetota</taxon>
        <taxon>Actinomycetes</taxon>
        <taxon>Mycobacteriales</taxon>
        <taxon>Segniliparaceae</taxon>
        <taxon>Segniliparus</taxon>
    </lineage>
</organism>
<protein>
    <recommendedName>
        <fullName evidence="1">SAV-6107-like HEPN domain-containing protein</fullName>
    </recommendedName>
</protein>
<dbReference type="STRING" id="640132.Srot_1076"/>
<dbReference type="OrthoDB" id="4570063at2"/>
<feature type="domain" description="SAV-6107-like HEPN" evidence="1">
    <location>
        <begin position="40"/>
        <end position="132"/>
    </location>
</feature>
<dbReference type="Proteomes" id="UP000002247">
    <property type="component" value="Chromosome"/>
</dbReference>
<evidence type="ECO:0000313" key="2">
    <source>
        <dbReference type="EMBL" id="ADG97549.1"/>
    </source>
</evidence>
<dbReference type="Pfam" id="PF18726">
    <property type="entry name" value="HEPN_SAV_6107"/>
    <property type="match status" value="1"/>
</dbReference>
<keyword evidence="3" id="KW-1185">Reference proteome</keyword>
<dbReference type="eggNOG" id="ENOG5033X83">
    <property type="taxonomic scope" value="Bacteria"/>
</dbReference>
<accession>D6ZF25</accession>